<evidence type="ECO:0000313" key="2">
    <source>
        <dbReference type="Proteomes" id="UP001470230"/>
    </source>
</evidence>
<reference evidence="1 2" key="1">
    <citation type="submission" date="2024-04" db="EMBL/GenBank/DDBJ databases">
        <title>Tritrichomonas musculus Genome.</title>
        <authorList>
            <person name="Alves-Ferreira E."/>
            <person name="Grigg M."/>
            <person name="Lorenzi H."/>
            <person name="Galac M."/>
        </authorList>
    </citation>
    <scope>NUCLEOTIDE SEQUENCE [LARGE SCALE GENOMIC DNA]</scope>
    <source>
        <strain evidence="1 2">EAF2021</strain>
    </source>
</reference>
<dbReference type="Proteomes" id="UP001470230">
    <property type="component" value="Unassembled WGS sequence"/>
</dbReference>
<comment type="caution">
    <text evidence="1">The sequence shown here is derived from an EMBL/GenBank/DDBJ whole genome shotgun (WGS) entry which is preliminary data.</text>
</comment>
<organism evidence="1 2">
    <name type="scientific">Tritrichomonas musculus</name>
    <dbReference type="NCBI Taxonomy" id="1915356"/>
    <lineage>
        <taxon>Eukaryota</taxon>
        <taxon>Metamonada</taxon>
        <taxon>Parabasalia</taxon>
        <taxon>Tritrichomonadida</taxon>
        <taxon>Tritrichomonadidae</taxon>
        <taxon>Tritrichomonas</taxon>
    </lineage>
</organism>
<sequence length="106" mass="12310">MKNSEKAVDQLLNLYRHRKALQVSLDLKYNKLIHEVGEQSLSSLKIEIASNTFSQSEDAAIWNVIQPLFNECECSYMCGYKRRPEELFEFNKATNGIRYARCSFPV</sequence>
<evidence type="ECO:0000313" key="1">
    <source>
        <dbReference type="EMBL" id="KAK8885589.1"/>
    </source>
</evidence>
<dbReference type="EMBL" id="JAPFFF010000007">
    <property type="protein sequence ID" value="KAK8885589.1"/>
    <property type="molecule type" value="Genomic_DNA"/>
</dbReference>
<name>A0ABR2K3D3_9EUKA</name>
<protein>
    <submittedName>
        <fullName evidence="1">WD repeat-containing protein 19</fullName>
    </submittedName>
</protein>
<keyword evidence="2" id="KW-1185">Reference proteome</keyword>
<accession>A0ABR2K3D3</accession>
<proteinExistence type="predicted"/>
<gene>
    <name evidence="1" type="ORF">M9Y10_041039</name>
</gene>